<evidence type="ECO:0000256" key="5">
    <source>
        <dbReference type="ARBA" id="ARBA00022968"/>
    </source>
</evidence>
<evidence type="ECO:0000256" key="11">
    <source>
        <dbReference type="RuleBase" id="RU361242"/>
    </source>
</evidence>
<dbReference type="InterPro" id="IPR035992">
    <property type="entry name" value="Ricin_B-like_lectins"/>
</dbReference>
<feature type="region of interest" description="Disordered" evidence="12">
    <location>
        <begin position="1"/>
        <end position="31"/>
    </location>
</feature>
<comment type="cofactor">
    <cofactor evidence="1 11">
        <name>Mn(2+)</name>
        <dbReference type="ChEBI" id="CHEBI:29035"/>
    </cofactor>
</comment>
<feature type="transmembrane region" description="Helical" evidence="11">
    <location>
        <begin position="36"/>
        <end position="60"/>
    </location>
</feature>
<dbReference type="InterPro" id="IPR029044">
    <property type="entry name" value="Nucleotide-diphossugar_trans"/>
</dbReference>
<name>A0ABN7SXE1_OIKDI</name>
<evidence type="ECO:0000256" key="10">
    <source>
        <dbReference type="ARBA" id="ARBA00037847"/>
    </source>
</evidence>
<evidence type="ECO:0000256" key="4">
    <source>
        <dbReference type="ARBA" id="ARBA00022692"/>
    </source>
</evidence>
<comment type="similarity">
    <text evidence="3 11">Belongs to the glycosyltransferase 2 family. GalNAc-T subfamily.</text>
</comment>
<evidence type="ECO:0000256" key="9">
    <source>
        <dbReference type="ARBA" id="ARBA00023211"/>
    </source>
</evidence>
<keyword evidence="4 11" id="KW-0812">Transmembrane</keyword>
<comment type="subcellular location">
    <subcellularLocation>
        <location evidence="10">Endomembrane system</location>
        <topology evidence="10">Single-pass membrane protein</topology>
    </subcellularLocation>
    <subcellularLocation>
        <location evidence="11">Golgi apparatus membrane</location>
        <topology evidence="11">Single-pass type II membrane protein</topology>
    </subcellularLocation>
    <subcellularLocation>
        <location evidence="2">Membrane</location>
        <topology evidence="2">Single-pass type II membrane protein</topology>
    </subcellularLocation>
</comment>
<keyword evidence="6 11" id="KW-1133">Transmembrane helix</keyword>
<reference evidence="14 15" key="1">
    <citation type="submission" date="2021-04" db="EMBL/GenBank/DDBJ databases">
        <authorList>
            <person name="Bliznina A."/>
        </authorList>
    </citation>
    <scope>NUCLEOTIDE SEQUENCE [LARGE SCALE GENOMIC DNA]</scope>
</reference>
<evidence type="ECO:0000256" key="7">
    <source>
        <dbReference type="ARBA" id="ARBA00023136"/>
    </source>
</evidence>
<evidence type="ECO:0000259" key="13">
    <source>
        <dbReference type="Pfam" id="PF00535"/>
    </source>
</evidence>
<evidence type="ECO:0000256" key="8">
    <source>
        <dbReference type="ARBA" id="ARBA00023157"/>
    </source>
</evidence>
<dbReference type="Proteomes" id="UP001158576">
    <property type="component" value="Chromosome 1"/>
</dbReference>
<keyword evidence="11" id="KW-0333">Golgi apparatus</keyword>
<accession>A0ABN7SXE1</accession>
<feature type="compositionally biased region" description="Low complexity" evidence="12">
    <location>
        <begin position="16"/>
        <end position="31"/>
    </location>
</feature>
<evidence type="ECO:0000256" key="6">
    <source>
        <dbReference type="ARBA" id="ARBA00022989"/>
    </source>
</evidence>
<dbReference type="PROSITE" id="PS50231">
    <property type="entry name" value="RICIN_B_LECTIN"/>
    <property type="match status" value="1"/>
</dbReference>
<keyword evidence="8 11" id="KW-1015">Disulfide bond</keyword>
<evidence type="ECO:0000256" key="12">
    <source>
        <dbReference type="SAM" id="MobiDB-lite"/>
    </source>
</evidence>
<dbReference type="Pfam" id="PF00535">
    <property type="entry name" value="Glycos_transf_2"/>
    <property type="match status" value="1"/>
</dbReference>
<evidence type="ECO:0000256" key="1">
    <source>
        <dbReference type="ARBA" id="ARBA00001936"/>
    </source>
</evidence>
<dbReference type="SUPFAM" id="SSF50370">
    <property type="entry name" value="Ricin B-like lectins"/>
    <property type="match status" value="1"/>
</dbReference>
<dbReference type="CDD" id="cd02510">
    <property type="entry name" value="pp-GalNAc-T"/>
    <property type="match status" value="1"/>
</dbReference>
<sequence>MSGVRKRNVTKPSSQSVASKISKGSKKSSSFSTPQLIGIVSALVLGILLFCPLEVFDFFLAKNQKIVRVKYEVPEFVPTDFVARNEVEEESFELYKKARIVDNEDVYDSHEKVSWNDFNIRKYINAGRVTNKKDAYKTAAFNQLVSDDIPMDRNIPDTRLGSCPSQEYPSEGLPTTSIIITFHNELRSTLLRTIVSVIRRTPANILKEIVLVDDASSDPNVGMELIKIEKVKLIVNRERQGLIRARIRAAMVATGDTLTFLDSHVEVNRNWIQPLMQRIQQNPKIVVAPIIDVINKDTFKYIGADAFLTGGVSWAMVFRWDWLTQRGTSTMDHTRGLRSPTIAGGLFSISKAWFHELGEYDDQMDIWGGENIEFSFRVWQCGGEMEILPCSRVGHVFRDEHPYDFGKKGSNNVFVKNNNRFVHTWMDEYTDFYYGTRPNAKSIEPGDLSVREHFKEKLQCKGFKWYLENVYPRQYVPERNSVAWGHAKRGEHCLNVFPTKSNKSGVYGQLGAANCNQGLNNPSYQDMDKQQLVLKKFTGLFQQPVQMKDGKYVNKCFGTPDTTPTDGAKVILADCVSNAEVREANSHQRWNYVGTNIKLEDFPHLCLDGSDLGSFRVRTCTGSDSQQILWEMLNI</sequence>
<evidence type="ECO:0000313" key="14">
    <source>
        <dbReference type="EMBL" id="CAG5107500.1"/>
    </source>
</evidence>
<keyword evidence="11" id="KW-0328">Glycosyltransferase</keyword>
<keyword evidence="9 11" id="KW-0464">Manganese</keyword>
<dbReference type="Gene3D" id="2.80.10.50">
    <property type="match status" value="1"/>
</dbReference>
<dbReference type="EC" id="2.4.1.-" evidence="11"/>
<gene>
    <name evidence="14" type="ORF">OKIOD_LOCUS12122</name>
</gene>
<feature type="domain" description="Glycosyltransferase 2-like" evidence="13">
    <location>
        <begin position="177"/>
        <end position="357"/>
    </location>
</feature>
<comment type="pathway">
    <text evidence="11">Protein modification; protein glycosylation.</text>
</comment>
<organism evidence="14 15">
    <name type="scientific">Oikopleura dioica</name>
    <name type="common">Tunicate</name>
    <dbReference type="NCBI Taxonomy" id="34765"/>
    <lineage>
        <taxon>Eukaryota</taxon>
        <taxon>Metazoa</taxon>
        <taxon>Chordata</taxon>
        <taxon>Tunicata</taxon>
        <taxon>Appendicularia</taxon>
        <taxon>Copelata</taxon>
        <taxon>Oikopleuridae</taxon>
        <taxon>Oikopleura</taxon>
    </lineage>
</organism>
<evidence type="ECO:0000313" key="15">
    <source>
        <dbReference type="Proteomes" id="UP001158576"/>
    </source>
</evidence>
<dbReference type="Gene3D" id="3.90.550.10">
    <property type="entry name" value="Spore Coat Polysaccharide Biosynthesis Protein SpsA, Chain A"/>
    <property type="match status" value="1"/>
</dbReference>
<dbReference type="EMBL" id="OU015566">
    <property type="protein sequence ID" value="CAG5107500.1"/>
    <property type="molecule type" value="Genomic_DNA"/>
</dbReference>
<keyword evidence="7 11" id="KW-0472">Membrane</keyword>
<keyword evidence="11" id="KW-0430">Lectin</keyword>
<evidence type="ECO:0000256" key="3">
    <source>
        <dbReference type="ARBA" id="ARBA00005680"/>
    </source>
</evidence>
<dbReference type="PANTHER" id="PTHR11675:SF119">
    <property type="entry name" value="POLYPEPTIDE N-ACETYLGALACTOSAMINYLTRANSFERASE 2"/>
    <property type="match status" value="1"/>
</dbReference>
<evidence type="ECO:0000256" key="2">
    <source>
        <dbReference type="ARBA" id="ARBA00004606"/>
    </source>
</evidence>
<keyword evidence="5" id="KW-0735">Signal-anchor</keyword>
<dbReference type="PANTHER" id="PTHR11675">
    <property type="entry name" value="N-ACETYLGALACTOSAMINYLTRANSFERASE"/>
    <property type="match status" value="1"/>
</dbReference>
<proteinExistence type="inferred from homology"/>
<dbReference type="InterPro" id="IPR001173">
    <property type="entry name" value="Glyco_trans_2-like"/>
</dbReference>
<keyword evidence="11" id="KW-0808">Transferase</keyword>
<protein>
    <recommendedName>
        <fullName evidence="11">Polypeptide N-acetylgalactosaminyltransferase</fullName>
        <ecNumber evidence="11">2.4.1.-</ecNumber>
    </recommendedName>
    <alternativeName>
        <fullName evidence="11">Protein-UDP acetylgalactosaminyltransferase</fullName>
    </alternativeName>
</protein>
<dbReference type="SUPFAM" id="SSF53448">
    <property type="entry name" value="Nucleotide-diphospho-sugar transferases"/>
    <property type="match status" value="1"/>
</dbReference>
<keyword evidence="15" id="KW-1185">Reference proteome</keyword>
<dbReference type="InterPro" id="IPR045885">
    <property type="entry name" value="GalNAc-T"/>
</dbReference>